<dbReference type="Gene3D" id="3.30.413.10">
    <property type="entry name" value="Sulfite Reductase Hemoprotein, domain 1"/>
    <property type="match status" value="1"/>
</dbReference>
<dbReference type="GO" id="GO:0020037">
    <property type="term" value="F:heme binding"/>
    <property type="evidence" value="ECO:0007669"/>
    <property type="project" value="InterPro"/>
</dbReference>
<reference evidence="9" key="1">
    <citation type="submission" date="2018-11" db="EMBL/GenBank/DDBJ databases">
        <title>Genome sequencing of a novel mesophilic and cellulolytic organism within the genus Hungateiclostridium.</title>
        <authorList>
            <person name="Rettenmaier R."/>
            <person name="Liebl W."/>
            <person name="Zverlov V."/>
        </authorList>
    </citation>
    <scope>NUCLEOTIDE SEQUENCE [LARGE SCALE GENOMIC DNA]</scope>
    <source>
        <strain evidence="9">N2K1</strain>
    </source>
</reference>
<dbReference type="EMBL" id="RLII01000026">
    <property type="protein sequence ID" value="RXE58028.1"/>
    <property type="molecule type" value="Genomic_DNA"/>
</dbReference>
<dbReference type="PROSITE" id="PS51379">
    <property type="entry name" value="4FE4S_FER_2"/>
    <property type="match status" value="2"/>
</dbReference>
<keyword evidence="9" id="KW-1185">Reference proteome</keyword>
<dbReference type="AlphaFoldDB" id="A0A4Q0I1E2"/>
<evidence type="ECO:0000256" key="4">
    <source>
        <dbReference type="ARBA" id="ARBA00023002"/>
    </source>
</evidence>
<keyword evidence="6" id="KW-0411">Iron-sulfur</keyword>
<keyword evidence="4" id="KW-0560">Oxidoreductase</keyword>
<dbReference type="PROSITE" id="PS00365">
    <property type="entry name" value="NIR_SIR"/>
    <property type="match status" value="1"/>
</dbReference>
<dbReference type="PANTHER" id="PTHR32439">
    <property type="entry name" value="FERREDOXIN--NITRITE REDUCTASE, CHLOROPLASTIC"/>
    <property type="match status" value="1"/>
</dbReference>
<evidence type="ECO:0000256" key="2">
    <source>
        <dbReference type="ARBA" id="ARBA00022617"/>
    </source>
</evidence>
<sequence length="290" mass="32325">MANVDYKELKKGGFMKQVDKDRFALRVKIVGGQIKSDQLAKVNEIAQKYGAGYVHMTSRQSIEIPFIRLQDVDVVKEELSKAGLKPGACGPRVRTITACQGSTICPSGLINTTELANEFDERYYARELPHKFKLGITGCRNNCLKAEENDIGVKGGMMPCWVEHKCIYCGLCQAVCPAKVIQVKKQEKELTFNEKDCIYCGKCVKVCPTSAWEGKSGFIVYFGGLFGNRISIGRQLLPIIFSKEVLHKVIEATLAFFEENGKPGERFGNTLDRVGWGLLEDRLVELLEAV</sequence>
<evidence type="ECO:0000313" key="8">
    <source>
        <dbReference type="EMBL" id="RXE58028.1"/>
    </source>
</evidence>
<dbReference type="InterPro" id="IPR036136">
    <property type="entry name" value="Nit/Sulf_reduc_fer-like_dom_sf"/>
</dbReference>
<dbReference type="Pfam" id="PF00037">
    <property type="entry name" value="Fer4"/>
    <property type="match status" value="2"/>
</dbReference>
<keyword evidence="3" id="KW-0479">Metal-binding</keyword>
<evidence type="ECO:0000256" key="1">
    <source>
        <dbReference type="ARBA" id="ARBA00022485"/>
    </source>
</evidence>
<dbReference type="InterPro" id="IPR006067">
    <property type="entry name" value="NO2/SO3_Rdtase_4Fe4S_dom"/>
</dbReference>
<dbReference type="InterPro" id="IPR045854">
    <property type="entry name" value="NO2/SO3_Rdtase_4Fe4S_sf"/>
</dbReference>
<organism evidence="8 9">
    <name type="scientific">Acetivibrio mesophilus</name>
    <dbReference type="NCBI Taxonomy" id="2487273"/>
    <lineage>
        <taxon>Bacteria</taxon>
        <taxon>Bacillati</taxon>
        <taxon>Bacillota</taxon>
        <taxon>Clostridia</taxon>
        <taxon>Eubacteriales</taxon>
        <taxon>Oscillospiraceae</taxon>
        <taxon>Acetivibrio</taxon>
    </lineage>
</organism>
<evidence type="ECO:0000259" key="7">
    <source>
        <dbReference type="PROSITE" id="PS51379"/>
    </source>
</evidence>
<dbReference type="RefSeq" id="WP_128706333.1">
    <property type="nucleotide sequence ID" value="NZ_RLII01000026.1"/>
</dbReference>
<dbReference type="InterPro" id="IPR006066">
    <property type="entry name" value="NO2/SO3_Rdtase_FeS/sirohaem_BS"/>
</dbReference>
<dbReference type="SUPFAM" id="SSF54862">
    <property type="entry name" value="4Fe-4S ferredoxins"/>
    <property type="match status" value="1"/>
</dbReference>
<comment type="caution">
    <text evidence="8">The sequence shown here is derived from an EMBL/GenBank/DDBJ whole genome shotgun (WGS) entry which is preliminary data.</text>
</comment>
<dbReference type="PANTHER" id="PTHR32439:SF9">
    <property type="entry name" value="BLR3264 PROTEIN"/>
    <property type="match status" value="1"/>
</dbReference>
<dbReference type="OrthoDB" id="9800558at2"/>
<dbReference type="GO" id="GO:0046872">
    <property type="term" value="F:metal ion binding"/>
    <property type="evidence" value="ECO:0007669"/>
    <property type="project" value="UniProtKB-KW"/>
</dbReference>
<dbReference type="InterPro" id="IPR051329">
    <property type="entry name" value="NIR_SIR_4Fe-4S"/>
</dbReference>
<keyword evidence="5" id="KW-0408">Iron</keyword>
<dbReference type="GO" id="GO:0051539">
    <property type="term" value="F:4 iron, 4 sulfur cluster binding"/>
    <property type="evidence" value="ECO:0007669"/>
    <property type="project" value="UniProtKB-KW"/>
</dbReference>
<name>A0A4Q0I1E2_9FIRM</name>
<dbReference type="SUPFAM" id="SSF56014">
    <property type="entry name" value="Nitrite and sulphite reductase 4Fe-4S domain-like"/>
    <property type="match status" value="1"/>
</dbReference>
<keyword evidence="2" id="KW-0349">Heme</keyword>
<gene>
    <name evidence="8" type="ORF">EFD62_14280</name>
</gene>
<dbReference type="Gene3D" id="3.30.70.20">
    <property type="match status" value="1"/>
</dbReference>
<proteinExistence type="predicted"/>
<dbReference type="PROSITE" id="PS00198">
    <property type="entry name" value="4FE4S_FER_1"/>
    <property type="match status" value="1"/>
</dbReference>
<evidence type="ECO:0000313" key="9">
    <source>
        <dbReference type="Proteomes" id="UP000289166"/>
    </source>
</evidence>
<evidence type="ECO:0000256" key="3">
    <source>
        <dbReference type="ARBA" id="ARBA00022723"/>
    </source>
</evidence>
<dbReference type="Pfam" id="PF03460">
    <property type="entry name" value="NIR_SIR_ferr"/>
    <property type="match status" value="1"/>
</dbReference>
<keyword evidence="1" id="KW-0004">4Fe-4S</keyword>
<evidence type="ECO:0000256" key="6">
    <source>
        <dbReference type="ARBA" id="ARBA00023014"/>
    </source>
</evidence>
<feature type="domain" description="4Fe-4S ferredoxin-type" evidence="7">
    <location>
        <begin position="188"/>
        <end position="217"/>
    </location>
</feature>
<dbReference type="Pfam" id="PF01077">
    <property type="entry name" value="NIR_SIR"/>
    <property type="match status" value="1"/>
</dbReference>
<dbReference type="InterPro" id="IPR005117">
    <property type="entry name" value="NiRdtase/SiRdtase_haem-b_fer"/>
</dbReference>
<dbReference type="InterPro" id="IPR017896">
    <property type="entry name" value="4Fe4S_Fe-S-bd"/>
</dbReference>
<dbReference type="Gene3D" id="3.30.70.3340">
    <property type="match status" value="1"/>
</dbReference>
<protein>
    <submittedName>
        <fullName evidence="8">4Fe-4S dicluster domain-containing protein</fullName>
    </submittedName>
</protein>
<feature type="domain" description="4Fe-4S ferredoxin-type" evidence="7">
    <location>
        <begin position="157"/>
        <end position="186"/>
    </location>
</feature>
<dbReference type="GO" id="GO:0016491">
    <property type="term" value="F:oxidoreductase activity"/>
    <property type="evidence" value="ECO:0007669"/>
    <property type="project" value="UniProtKB-KW"/>
</dbReference>
<dbReference type="Proteomes" id="UP000289166">
    <property type="component" value="Unassembled WGS sequence"/>
</dbReference>
<dbReference type="PRINTS" id="PR00397">
    <property type="entry name" value="SIROHAEM"/>
</dbReference>
<evidence type="ECO:0000256" key="5">
    <source>
        <dbReference type="ARBA" id="ARBA00023004"/>
    </source>
</evidence>
<accession>A0A4Q0I1E2</accession>
<dbReference type="SUPFAM" id="SSF55124">
    <property type="entry name" value="Nitrite/Sulfite reductase N-terminal domain-like"/>
    <property type="match status" value="1"/>
</dbReference>
<dbReference type="InterPro" id="IPR017900">
    <property type="entry name" value="4Fe4S_Fe_S_CS"/>
</dbReference>